<keyword evidence="2" id="KW-1185">Reference proteome</keyword>
<sequence length="351" mass="38564">MTGTVIFRCNVSASVGVGHLMRCREMARYLGGIGWRSVLLGPPDNLRQSVDERLFAAWHPVEVRGPSDEDAARVLTLCEAHGTHYAVMDDYRVDPGYQEILRAAGVRWLQQFDTSRPWMFQPDLLVNASPYERREQYLPWLTEPERTRTLFGPAYAVLRPAFSGIAARADGRPVRRVLVAFGGGDDRGAIDQALRVLAGRLGPEVTLVIVSGAGNPRCEQIADVVSALPDGEAEFHVNPPDMAGLMRGCDLALIGGGTMSYEAAICGLPMVFVGLAPNQERSCRGWQNLTGAPFVGLVGTVPDEWLYETVSNLVEDDDRRRAMAVKGRSLVDGEGTRRLVEALLERERETT</sequence>
<keyword evidence="1" id="KW-0969">Cilium</keyword>
<protein>
    <submittedName>
        <fullName evidence="1">Flagellin modification protein FlmD</fullName>
    </submittedName>
</protein>
<name>A0A5A9ZG62_9RHOB</name>
<proteinExistence type="predicted"/>
<dbReference type="EMBL" id="VINQ01000006">
    <property type="protein sequence ID" value="KAA0916016.1"/>
    <property type="molecule type" value="Genomic_DNA"/>
</dbReference>
<evidence type="ECO:0000313" key="1">
    <source>
        <dbReference type="EMBL" id="KAA0916016.1"/>
    </source>
</evidence>
<organism evidence="1 2">
    <name type="scientific">Aquicoccus porphyridii</name>
    <dbReference type="NCBI Taxonomy" id="1852029"/>
    <lineage>
        <taxon>Bacteria</taxon>
        <taxon>Pseudomonadati</taxon>
        <taxon>Pseudomonadota</taxon>
        <taxon>Alphaproteobacteria</taxon>
        <taxon>Rhodobacterales</taxon>
        <taxon>Paracoccaceae</taxon>
        <taxon>Aquicoccus</taxon>
    </lineage>
</organism>
<dbReference type="Gene3D" id="3.40.50.2000">
    <property type="entry name" value="Glycogen Phosphorylase B"/>
    <property type="match status" value="1"/>
</dbReference>
<keyword evidence="1" id="KW-0282">Flagellum</keyword>
<comment type="caution">
    <text evidence="1">The sequence shown here is derived from an EMBL/GenBank/DDBJ whole genome shotgun (WGS) entry which is preliminary data.</text>
</comment>
<gene>
    <name evidence="1" type="ORF">FLO80_09780</name>
</gene>
<dbReference type="AlphaFoldDB" id="A0A5A9ZG62"/>
<dbReference type="Gene3D" id="3.40.50.11190">
    <property type="match status" value="1"/>
</dbReference>
<keyword evidence="1" id="KW-0966">Cell projection</keyword>
<dbReference type="SUPFAM" id="SSF53756">
    <property type="entry name" value="UDP-Glycosyltransferase/glycogen phosphorylase"/>
    <property type="match status" value="1"/>
</dbReference>
<accession>A0A5A9ZG62</accession>
<dbReference type="Proteomes" id="UP000325291">
    <property type="component" value="Unassembled WGS sequence"/>
</dbReference>
<dbReference type="RefSeq" id="WP_111367854.1">
    <property type="nucleotide sequence ID" value="NZ_VINQ01000006.1"/>
</dbReference>
<reference evidence="1 2" key="1">
    <citation type="submission" date="2019-07" db="EMBL/GenBank/DDBJ databases">
        <title>Aquicoccus porphyridii gen. nov., sp. nov., isolated from a small marine red alga, Porphyridium marinum.</title>
        <authorList>
            <person name="Liu L."/>
        </authorList>
    </citation>
    <scope>NUCLEOTIDE SEQUENCE [LARGE SCALE GENOMIC DNA]</scope>
    <source>
        <strain evidence="1 2">L1 8-17</strain>
    </source>
</reference>
<evidence type="ECO:0000313" key="2">
    <source>
        <dbReference type="Proteomes" id="UP000325291"/>
    </source>
</evidence>